<organism evidence="1 2">
    <name type="scientific">Glossina austeni</name>
    <name type="common">Savannah tsetse fly</name>
    <dbReference type="NCBI Taxonomy" id="7395"/>
    <lineage>
        <taxon>Eukaryota</taxon>
        <taxon>Metazoa</taxon>
        <taxon>Ecdysozoa</taxon>
        <taxon>Arthropoda</taxon>
        <taxon>Hexapoda</taxon>
        <taxon>Insecta</taxon>
        <taxon>Pterygota</taxon>
        <taxon>Neoptera</taxon>
        <taxon>Endopterygota</taxon>
        <taxon>Diptera</taxon>
        <taxon>Brachycera</taxon>
        <taxon>Muscomorpha</taxon>
        <taxon>Hippoboscoidea</taxon>
        <taxon>Glossinidae</taxon>
        <taxon>Glossina</taxon>
    </lineage>
</organism>
<proteinExistence type="predicted"/>
<sequence>MDRHFMTYARVDMCLPDIQRLAPGRWLNDRVVEAYTQWLLKERTAAGIREQGDLHYRLHRRVPHGGDRHKHPTLSGVPQYVKISTRCQHGSPRHTTTRSQHSSAGQLRGLWRVPPAQPGVIPKPKRRRLGPPHLAHSVVYDGRSPARAYSNSRNTFGAGW</sequence>
<dbReference type="EnsemblMetazoa" id="GAUT046875-RA">
    <property type="protein sequence ID" value="GAUT046875-PA"/>
    <property type="gene ID" value="GAUT046875"/>
</dbReference>
<dbReference type="VEuPathDB" id="VectorBase:GAUT046875"/>
<name>A0A1A9VTD0_GLOAU</name>
<dbReference type="AlphaFoldDB" id="A0A1A9VTD0"/>
<dbReference type="STRING" id="7395.A0A1A9VTD0"/>
<evidence type="ECO:0000313" key="1">
    <source>
        <dbReference type="EnsemblMetazoa" id="GAUT046875-PA"/>
    </source>
</evidence>
<evidence type="ECO:0000313" key="2">
    <source>
        <dbReference type="Proteomes" id="UP000078200"/>
    </source>
</evidence>
<accession>A0A1A9VTD0</accession>
<evidence type="ECO:0008006" key="3">
    <source>
        <dbReference type="Google" id="ProtNLM"/>
    </source>
</evidence>
<reference evidence="1" key="1">
    <citation type="submission" date="2020-05" db="UniProtKB">
        <authorList>
            <consortium name="EnsemblMetazoa"/>
        </authorList>
    </citation>
    <scope>IDENTIFICATION</scope>
    <source>
        <strain evidence="1">TTRI</strain>
    </source>
</reference>
<dbReference type="Gene3D" id="1.10.418.20">
    <property type="match status" value="1"/>
</dbReference>
<keyword evidence="2" id="KW-1185">Reference proteome</keyword>
<protein>
    <recommendedName>
        <fullName evidence="3">Ubiquitin-like protease family profile domain-containing protein</fullName>
    </recommendedName>
</protein>
<dbReference type="Proteomes" id="UP000078200">
    <property type="component" value="Unassembled WGS sequence"/>
</dbReference>